<keyword evidence="1" id="KW-0732">Signal</keyword>
<protein>
    <submittedName>
        <fullName evidence="2">Heme-binding protein</fullName>
    </submittedName>
</protein>
<dbReference type="Proteomes" id="UP001327459">
    <property type="component" value="Chromosome"/>
</dbReference>
<feature type="signal peptide" evidence="1">
    <location>
        <begin position="1"/>
        <end position="23"/>
    </location>
</feature>
<dbReference type="PANTHER" id="PTHR34309:SF10">
    <property type="entry name" value="SLR1406 PROTEIN"/>
    <property type="match status" value="1"/>
</dbReference>
<dbReference type="PANTHER" id="PTHR34309">
    <property type="entry name" value="SLR1406 PROTEIN"/>
    <property type="match status" value="1"/>
</dbReference>
<dbReference type="SUPFAM" id="SSF143744">
    <property type="entry name" value="GlcG-like"/>
    <property type="match status" value="1"/>
</dbReference>
<dbReference type="Gene3D" id="3.30.450.150">
    <property type="entry name" value="Haem-degrading domain"/>
    <property type="match status" value="1"/>
</dbReference>
<organism evidence="2 3">
    <name type="scientific">Guyparkeria halophila</name>
    <dbReference type="NCBI Taxonomy" id="47960"/>
    <lineage>
        <taxon>Bacteria</taxon>
        <taxon>Pseudomonadati</taxon>
        <taxon>Pseudomonadota</taxon>
        <taxon>Gammaproteobacteria</taxon>
        <taxon>Chromatiales</taxon>
        <taxon>Thioalkalibacteraceae</taxon>
        <taxon>Guyparkeria</taxon>
    </lineage>
</organism>
<dbReference type="InterPro" id="IPR005624">
    <property type="entry name" value="PduO/GlcC-like"/>
</dbReference>
<evidence type="ECO:0000256" key="1">
    <source>
        <dbReference type="SAM" id="SignalP"/>
    </source>
</evidence>
<dbReference type="RefSeq" id="WP_322520869.1">
    <property type="nucleotide sequence ID" value="NZ_CP140153.1"/>
</dbReference>
<dbReference type="EMBL" id="CP140153">
    <property type="protein sequence ID" value="WQH15846.1"/>
    <property type="molecule type" value="Genomic_DNA"/>
</dbReference>
<dbReference type="InterPro" id="IPR038084">
    <property type="entry name" value="PduO/GlcC-like_sf"/>
</dbReference>
<evidence type="ECO:0000313" key="3">
    <source>
        <dbReference type="Proteomes" id="UP001327459"/>
    </source>
</evidence>
<dbReference type="InterPro" id="IPR052517">
    <property type="entry name" value="GlcG_carb_metab_protein"/>
</dbReference>
<dbReference type="Pfam" id="PF03928">
    <property type="entry name" value="HbpS-like"/>
    <property type="match status" value="1"/>
</dbReference>
<reference evidence="2 3" key="1">
    <citation type="submission" date="2023-11" db="EMBL/GenBank/DDBJ databases">
        <title>MicrobeMod: A computational toolkit for identifying prokaryotic methylation and restriction-modification with nanopore sequencing.</title>
        <authorList>
            <person name="Crits-Christoph A."/>
            <person name="Kang S.C."/>
            <person name="Lee H."/>
            <person name="Ostrov N."/>
        </authorList>
    </citation>
    <scope>NUCLEOTIDE SEQUENCE [LARGE SCALE GENOMIC DNA]</scope>
    <source>
        <strain evidence="2 3">ATCC 49870</strain>
    </source>
</reference>
<name>A0ABZ0YUZ7_9GAMM</name>
<proteinExistence type="predicted"/>
<gene>
    <name evidence="2" type="ORF">SR882_08770</name>
</gene>
<accession>A0ABZ0YUZ7</accession>
<sequence>MSKVRNTVFAGTALIITATPLHAAEGTFDTPSVVPEVAVKAVAAAVEACRDKNHQVTAVVVGPDGTPQALKRDRYAGPHSVESAESKAWTAVSFRTDTIDLHGASKPGGESYGIQHLAGVTILGGGKQITSEGRIVGGIGVSGSPSGSVDDECAAAGIEAIQDDLL</sequence>
<feature type="chain" id="PRO_5045977378" evidence="1">
    <location>
        <begin position="24"/>
        <end position="166"/>
    </location>
</feature>
<evidence type="ECO:0000313" key="2">
    <source>
        <dbReference type="EMBL" id="WQH15846.1"/>
    </source>
</evidence>
<keyword evidence="3" id="KW-1185">Reference proteome</keyword>